<accession>A0A3M7QD24</accession>
<dbReference type="Proteomes" id="UP000276133">
    <property type="component" value="Unassembled WGS sequence"/>
</dbReference>
<comment type="caution">
    <text evidence="1">The sequence shown here is derived from an EMBL/GenBank/DDBJ whole genome shotgun (WGS) entry which is preliminary data.</text>
</comment>
<keyword evidence="2" id="KW-1185">Reference proteome</keyword>
<protein>
    <submittedName>
        <fullName evidence="1">Uncharacterized protein</fullName>
    </submittedName>
</protein>
<sequence>QAVLFEQLGILFATSSNSVLELLILLPQPLAILVLSSESSFQMGMCQLQCIPALSDSIFSFKSDKCKSEFLHLAK</sequence>
<organism evidence="1 2">
    <name type="scientific">Brachionus plicatilis</name>
    <name type="common">Marine rotifer</name>
    <name type="synonym">Brachionus muelleri</name>
    <dbReference type="NCBI Taxonomy" id="10195"/>
    <lineage>
        <taxon>Eukaryota</taxon>
        <taxon>Metazoa</taxon>
        <taxon>Spiralia</taxon>
        <taxon>Gnathifera</taxon>
        <taxon>Rotifera</taxon>
        <taxon>Eurotatoria</taxon>
        <taxon>Monogononta</taxon>
        <taxon>Pseudotrocha</taxon>
        <taxon>Ploima</taxon>
        <taxon>Brachionidae</taxon>
        <taxon>Brachionus</taxon>
    </lineage>
</organism>
<reference evidence="1 2" key="1">
    <citation type="journal article" date="2018" name="Sci. Rep.">
        <title>Genomic signatures of local adaptation to the degree of environmental predictability in rotifers.</title>
        <authorList>
            <person name="Franch-Gras L."/>
            <person name="Hahn C."/>
            <person name="Garcia-Roger E.M."/>
            <person name="Carmona M.J."/>
            <person name="Serra M."/>
            <person name="Gomez A."/>
        </authorList>
    </citation>
    <scope>NUCLEOTIDE SEQUENCE [LARGE SCALE GENOMIC DNA]</scope>
    <source>
        <strain evidence="1">HYR1</strain>
    </source>
</reference>
<evidence type="ECO:0000313" key="1">
    <source>
        <dbReference type="EMBL" id="RNA08858.1"/>
    </source>
</evidence>
<feature type="non-terminal residue" evidence="1">
    <location>
        <position position="1"/>
    </location>
</feature>
<dbReference type="EMBL" id="REGN01006609">
    <property type="protein sequence ID" value="RNA08858.1"/>
    <property type="molecule type" value="Genomic_DNA"/>
</dbReference>
<dbReference type="AlphaFoldDB" id="A0A3M7QD24"/>
<proteinExistence type="predicted"/>
<gene>
    <name evidence="1" type="ORF">BpHYR1_049598</name>
</gene>
<evidence type="ECO:0000313" key="2">
    <source>
        <dbReference type="Proteomes" id="UP000276133"/>
    </source>
</evidence>
<name>A0A3M7QD24_BRAPC</name>